<feature type="non-terminal residue" evidence="1">
    <location>
        <position position="1"/>
    </location>
</feature>
<organism evidence="1 2">
    <name type="scientific">Phytophthora sojae (strain P6497)</name>
    <name type="common">Soybean stem and root rot agent</name>
    <name type="synonym">Phytophthora megasperma f. sp. glycines</name>
    <dbReference type="NCBI Taxonomy" id="1094619"/>
    <lineage>
        <taxon>Eukaryota</taxon>
        <taxon>Sar</taxon>
        <taxon>Stramenopiles</taxon>
        <taxon>Oomycota</taxon>
        <taxon>Peronosporomycetes</taxon>
        <taxon>Peronosporales</taxon>
        <taxon>Peronosporaceae</taxon>
        <taxon>Phytophthora</taxon>
    </lineage>
</organism>
<reference evidence="1 2" key="1">
    <citation type="journal article" date="2006" name="Science">
        <title>Phytophthora genome sequences uncover evolutionary origins and mechanisms of pathogenesis.</title>
        <authorList>
            <person name="Tyler B.M."/>
            <person name="Tripathy S."/>
            <person name="Zhang X."/>
            <person name="Dehal P."/>
            <person name="Jiang R.H."/>
            <person name="Aerts A."/>
            <person name="Arredondo F.D."/>
            <person name="Baxter L."/>
            <person name="Bensasson D."/>
            <person name="Beynon J.L."/>
            <person name="Chapman J."/>
            <person name="Damasceno C.M."/>
            <person name="Dorrance A.E."/>
            <person name="Dou D."/>
            <person name="Dickerman A.W."/>
            <person name="Dubchak I.L."/>
            <person name="Garbelotto M."/>
            <person name="Gijzen M."/>
            <person name="Gordon S.G."/>
            <person name="Govers F."/>
            <person name="Grunwald N.J."/>
            <person name="Huang W."/>
            <person name="Ivors K.L."/>
            <person name="Jones R.W."/>
            <person name="Kamoun S."/>
            <person name="Krampis K."/>
            <person name="Lamour K.H."/>
            <person name="Lee M.K."/>
            <person name="McDonald W.H."/>
            <person name="Medina M."/>
            <person name="Meijer H.J."/>
            <person name="Nordberg E.K."/>
            <person name="Maclean D.J."/>
            <person name="Ospina-Giraldo M.D."/>
            <person name="Morris P.F."/>
            <person name="Phuntumart V."/>
            <person name="Putnam N.H."/>
            <person name="Rash S."/>
            <person name="Rose J.K."/>
            <person name="Sakihama Y."/>
            <person name="Salamov A.A."/>
            <person name="Savidor A."/>
            <person name="Scheuring C.F."/>
            <person name="Smith B.M."/>
            <person name="Sobral B.W."/>
            <person name="Terry A."/>
            <person name="Torto-Alalibo T.A."/>
            <person name="Win J."/>
            <person name="Xu Z."/>
            <person name="Zhang H."/>
            <person name="Grigoriev I.V."/>
            <person name="Rokhsar D.S."/>
            <person name="Boore J.L."/>
        </authorList>
    </citation>
    <scope>NUCLEOTIDE SEQUENCE [LARGE SCALE GENOMIC DNA]</scope>
    <source>
        <strain evidence="1 2">P6497</strain>
    </source>
</reference>
<name>G4YML1_PHYSP</name>
<dbReference type="InParanoid" id="G4YML1"/>
<dbReference type="AlphaFoldDB" id="G4YML1"/>
<dbReference type="Proteomes" id="UP000002640">
    <property type="component" value="Unassembled WGS sequence"/>
</dbReference>
<accession>G4YML1</accession>
<dbReference type="GeneID" id="20651757"/>
<keyword evidence="2" id="KW-1185">Reference proteome</keyword>
<dbReference type="RefSeq" id="XP_009516161.1">
    <property type="nucleotide sequence ID" value="XM_009517866.1"/>
</dbReference>
<evidence type="ECO:0000313" key="1">
    <source>
        <dbReference type="EMBL" id="EGZ28886.1"/>
    </source>
</evidence>
<gene>
    <name evidence="1" type="ORF">PHYSODRAFT_412719</name>
</gene>
<dbReference type="KEGG" id="psoj:PHYSODRAFT_412719"/>
<feature type="non-terminal residue" evidence="1">
    <location>
        <position position="71"/>
    </location>
</feature>
<dbReference type="EMBL" id="JH159151">
    <property type="protein sequence ID" value="EGZ28886.1"/>
    <property type="molecule type" value="Genomic_DNA"/>
</dbReference>
<evidence type="ECO:0000313" key="2">
    <source>
        <dbReference type="Proteomes" id="UP000002640"/>
    </source>
</evidence>
<protein>
    <submittedName>
        <fullName evidence="1">Uncharacterized protein</fullName>
    </submittedName>
</protein>
<proteinExistence type="predicted"/>
<sequence length="71" mass="7865">LPCRSLGVSGPFKSLQMTPPTRSVGAFSPLSAFDWRRFDCFPSAQTTHLFLVWSVRYIPECGSRAILSTVS</sequence>